<feature type="compositionally biased region" description="Low complexity" evidence="1">
    <location>
        <begin position="22"/>
        <end position="42"/>
    </location>
</feature>
<dbReference type="InterPro" id="IPR039946">
    <property type="entry name" value="ZN839"/>
</dbReference>
<feature type="non-terminal residue" evidence="3">
    <location>
        <position position="670"/>
    </location>
</feature>
<feature type="non-terminal residue" evidence="3">
    <location>
        <position position="1"/>
    </location>
</feature>
<evidence type="ECO:0000256" key="1">
    <source>
        <dbReference type="SAM" id="MobiDB-lite"/>
    </source>
</evidence>
<accession>A0A8J7P3C9</accession>
<sequence>MKPPAQAAAAPQGADGAGGEVGPPTGNAGGAPAAETPVHATPTPVPASQAADGNELLPPGPPVAPAEGVDPVVPLSEPVVALQGQKADTPLSVQPAPGPGVPSCAGPGRPRGPGRPKGPGRPGRPKVSGRPARRARPGRPPKYLGGVTTEQQAQRRRARLKEILQQSDTEELMEMALPRLAKVMTVWEFLLMKVEKGRPSRPHFADVYREFEQLHSQVKKMAQEHFGSPLGPGPHTPLEIRDPEVSRSLGIEDLVKKARLQGPASVVQPALRVCKENNLSAGKRLMEHESESSFLPAKRIRIENSAVETNGVYLNQNGIQNIVKEVQLTTGTAQQGTIQAQNEPSALSQGPTVELNGSAVKGALEVDPSSRKALETENGFPVLETRNEPANVLLYQPVEVTLHGSQTEIQKQEELTVSEQAVVFTSLENDFTPEELVEEHLANTVNHEVMEVEPAGGMEGDVQSEQESGTVLLAIPQNDQQAGSTKPSEVLNDSDIADQMHQLEKALSRDVVPLDHSYRTHNAEPREAHQQTLAPIPASDSLQSEAEGQPEGGLQVMEEKGLTVESVEQNGSLEHIISVGGTVEFKLSDANQELLSQGHEQIFIQTSEGLIMHHSGGDIASERILIVTDTDGTTMHIRAPEGVPLETVEALLGIETEGQSEGILVSETSQ</sequence>
<feature type="region of interest" description="Disordered" evidence="1">
    <location>
        <begin position="1"/>
        <end position="71"/>
    </location>
</feature>
<dbReference type="EMBL" id="JAAWVO010072261">
    <property type="protein sequence ID" value="MBN3324747.1"/>
    <property type="molecule type" value="Genomic_DNA"/>
</dbReference>
<feature type="domain" description="DUF4764" evidence="2">
    <location>
        <begin position="96"/>
        <end position="633"/>
    </location>
</feature>
<evidence type="ECO:0000313" key="3">
    <source>
        <dbReference type="EMBL" id="MBN3324747.1"/>
    </source>
</evidence>
<dbReference type="Proteomes" id="UP000736164">
    <property type="component" value="Unassembled WGS sequence"/>
</dbReference>
<dbReference type="PANTHER" id="PTHR16116">
    <property type="entry name" value="ZINC FINGER PROTEIN 839"/>
    <property type="match status" value="1"/>
</dbReference>
<organism evidence="3 4">
    <name type="scientific">Atractosteus spatula</name>
    <name type="common">Alligator gar</name>
    <name type="synonym">Lepisosteus spatula</name>
    <dbReference type="NCBI Taxonomy" id="7917"/>
    <lineage>
        <taxon>Eukaryota</taxon>
        <taxon>Metazoa</taxon>
        <taxon>Chordata</taxon>
        <taxon>Craniata</taxon>
        <taxon>Vertebrata</taxon>
        <taxon>Euteleostomi</taxon>
        <taxon>Actinopterygii</taxon>
        <taxon>Neopterygii</taxon>
        <taxon>Holostei</taxon>
        <taxon>Semionotiformes</taxon>
        <taxon>Lepisosteidae</taxon>
        <taxon>Atractosteus</taxon>
    </lineage>
</organism>
<evidence type="ECO:0000259" key="2">
    <source>
        <dbReference type="Pfam" id="PF15961"/>
    </source>
</evidence>
<gene>
    <name evidence="3" type="primary">Znf839</name>
    <name evidence="3" type="ORF">GTO95_0008850</name>
</gene>
<protein>
    <submittedName>
        <fullName evidence="3">ZN839 protein</fullName>
    </submittedName>
</protein>
<dbReference type="Pfam" id="PF15961">
    <property type="entry name" value="DUF4764"/>
    <property type="match status" value="1"/>
</dbReference>
<evidence type="ECO:0000313" key="4">
    <source>
        <dbReference type="Proteomes" id="UP000736164"/>
    </source>
</evidence>
<dbReference type="PANTHER" id="PTHR16116:SF5">
    <property type="entry name" value="ZINC FINGER PROTEIN 839"/>
    <property type="match status" value="1"/>
</dbReference>
<feature type="compositionally biased region" description="Gly residues" evidence="1">
    <location>
        <begin position="109"/>
        <end position="121"/>
    </location>
</feature>
<name>A0A8J7P3C9_ATRSP</name>
<keyword evidence="4" id="KW-1185">Reference proteome</keyword>
<comment type="caution">
    <text evidence="3">The sequence shown here is derived from an EMBL/GenBank/DDBJ whole genome shotgun (WGS) entry which is preliminary data.</text>
</comment>
<dbReference type="AlphaFoldDB" id="A0A8J7P3C9"/>
<reference evidence="3" key="1">
    <citation type="journal article" date="2021" name="Cell">
        <title>Tracing the genetic footprints of vertebrate landing in non-teleost ray-finned fishes.</title>
        <authorList>
            <person name="Bi X."/>
            <person name="Wang K."/>
            <person name="Yang L."/>
            <person name="Pan H."/>
            <person name="Jiang H."/>
            <person name="Wei Q."/>
            <person name="Fang M."/>
            <person name="Yu H."/>
            <person name="Zhu C."/>
            <person name="Cai Y."/>
            <person name="He Y."/>
            <person name="Gan X."/>
            <person name="Zeng H."/>
            <person name="Yu D."/>
            <person name="Zhu Y."/>
            <person name="Jiang H."/>
            <person name="Qiu Q."/>
            <person name="Yang H."/>
            <person name="Zhang Y.E."/>
            <person name="Wang W."/>
            <person name="Zhu M."/>
            <person name="He S."/>
            <person name="Zhang G."/>
        </authorList>
    </citation>
    <scope>NUCLEOTIDE SEQUENCE</scope>
    <source>
        <strain evidence="3">Allg_001</strain>
    </source>
</reference>
<feature type="compositionally biased region" description="Low complexity" evidence="1">
    <location>
        <begin position="1"/>
        <end position="14"/>
    </location>
</feature>
<feature type="region of interest" description="Disordered" evidence="1">
    <location>
        <begin position="89"/>
        <end position="155"/>
    </location>
</feature>
<proteinExistence type="predicted"/>
<dbReference type="InterPro" id="IPR031885">
    <property type="entry name" value="DUF4764"/>
</dbReference>